<sequence>MMARGLPHENKKYYAMEKFYPGFVIDDGICRVFAPQYRAARAITVQLLLCHRQRDDLLQPDQHVAPFSANILQHC</sequence>
<evidence type="ECO:0000313" key="1">
    <source>
        <dbReference type="EMBL" id="RPH25949.1"/>
    </source>
</evidence>
<organism evidence="1 2">
    <name type="scientific">Buttiauxella warmboldiae</name>
    <dbReference type="NCBI Taxonomy" id="82993"/>
    <lineage>
        <taxon>Bacteria</taxon>
        <taxon>Pseudomonadati</taxon>
        <taxon>Pseudomonadota</taxon>
        <taxon>Gammaproteobacteria</taxon>
        <taxon>Enterobacterales</taxon>
        <taxon>Enterobacteriaceae</taxon>
        <taxon>Buttiauxella</taxon>
    </lineage>
</organism>
<proteinExistence type="predicted"/>
<evidence type="ECO:0000313" key="2">
    <source>
        <dbReference type="Proteomes" id="UP000268615"/>
    </source>
</evidence>
<keyword evidence="2" id="KW-1185">Reference proteome</keyword>
<dbReference type="AlphaFoldDB" id="A0A3N5DVI3"/>
<protein>
    <submittedName>
        <fullName evidence="1">Uncharacterized protein</fullName>
    </submittedName>
</protein>
<dbReference type="Proteomes" id="UP000268615">
    <property type="component" value="Unassembled WGS sequence"/>
</dbReference>
<comment type="caution">
    <text evidence="1">The sequence shown here is derived from an EMBL/GenBank/DDBJ whole genome shotgun (WGS) entry which is preliminary data.</text>
</comment>
<dbReference type="RefSeq" id="WP_124024509.1">
    <property type="nucleotide sequence ID" value="NZ_RPOH01000051.1"/>
</dbReference>
<name>A0A3N5DVI3_9ENTR</name>
<dbReference type="EMBL" id="RPOH01000051">
    <property type="protein sequence ID" value="RPH25949.1"/>
    <property type="molecule type" value="Genomic_DNA"/>
</dbReference>
<gene>
    <name evidence="1" type="ORF">EHN07_12740</name>
</gene>
<dbReference type="OrthoDB" id="9920951at2"/>
<reference evidence="1 2" key="1">
    <citation type="submission" date="2018-11" db="EMBL/GenBank/DDBJ databases">
        <title>Draft genome sequence of Buttiauxella warmboldiae CCUG 35512.</title>
        <authorList>
            <person name="Salva-Serra F."/>
            <person name="Marathe N."/>
            <person name="Moore E."/>
            <person name="Svensson L."/>
            <person name="Engstrom-Jakobsson H."/>
        </authorList>
    </citation>
    <scope>NUCLEOTIDE SEQUENCE [LARGE SCALE GENOMIC DNA]</scope>
    <source>
        <strain evidence="1 2">CCUG 35512</strain>
    </source>
</reference>
<accession>A0A3N5DVI3</accession>